<organism evidence="2">
    <name type="scientific">marine sediment metagenome</name>
    <dbReference type="NCBI Taxonomy" id="412755"/>
    <lineage>
        <taxon>unclassified sequences</taxon>
        <taxon>metagenomes</taxon>
        <taxon>ecological metagenomes</taxon>
    </lineage>
</organism>
<gene>
    <name evidence="2" type="ORF">LCGC14_1602230</name>
</gene>
<feature type="transmembrane region" description="Helical" evidence="1">
    <location>
        <begin position="111"/>
        <end position="132"/>
    </location>
</feature>
<proteinExistence type="predicted"/>
<protein>
    <submittedName>
        <fullName evidence="2">Uncharacterized protein</fullName>
    </submittedName>
</protein>
<accession>A0A0F9KRG9</accession>
<dbReference type="EMBL" id="LAZR01012864">
    <property type="protein sequence ID" value="KKM24723.1"/>
    <property type="molecule type" value="Genomic_DNA"/>
</dbReference>
<keyword evidence="1" id="KW-1133">Transmembrane helix</keyword>
<evidence type="ECO:0000313" key="2">
    <source>
        <dbReference type="EMBL" id="KKM24723.1"/>
    </source>
</evidence>
<comment type="caution">
    <text evidence="2">The sequence shown here is derived from an EMBL/GenBank/DDBJ whole genome shotgun (WGS) entry which is preliminary data.</text>
</comment>
<keyword evidence="1" id="KW-0472">Membrane</keyword>
<name>A0A0F9KRG9_9ZZZZ</name>
<sequence length="142" mass="16202">IPPAAVEVIFWPSSGGEFHTQRRRAYFMIVLSGKFIATPTLCDKALSALTCSKKHIQSSTSCKYLSKQHLAQIPINSLSESDCRLYRSPSLKLNYNREQADFSFIIHNKSIYLILAILILPKRITSVIFFFFSTPNNIRRCN</sequence>
<evidence type="ECO:0000256" key="1">
    <source>
        <dbReference type="SAM" id="Phobius"/>
    </source>
</evidence>
<dbReference type="AlphaFoldDB" id="A0A0F9KRG9"/>
<feature type="non-terminal residue" evidence="2">
    <location>
        <position position="1"/>
    </location>
</feature>
<reference evidence="2" key="1">
    <citation type="journal article" date="2015" name="Nature">
        <title>Complex archaea that bridge the gap between prokaryotes and eukaryotes.</title>
        <authorList>
            <person name="Spang A."/>
            <person name="Saw J.H."/>
            <person name="Jorgensen S.L."/>
            <person name="Zaremba-Niedzwiedzka K."/>
            <person name="Martijn J."/>
            <person name="Lind A.E."/>
            <person name="van Eijk R."/>
            <person name="Schleper C."/>
            <person name="Guy L."/>
            <person name="Ettema T.J."/>
        </authorList>
    </citation>
    <scope>NUCLEOTIDE SEQUENCE</scope>
</reference>
<keyword evidence="1" id="KW-0812">Transmembrane</keyword>